<gene>
    <name evidence="1" type="ORF">F8O03_03410</name>
</gene>
<reference evidence="1 2" key="1">
    <citation type="submission" date="2019-09" db="EMBL/GenBank/DDBJ databases">
        <title>Phylogeny of genus Pseudoclavibacter and closely related genus.</title>
        <authorList>
            <person name="Li Y."/>
        </authorList>
    </citation>
    <scope>NUCLEOTIDE SEQUENCE [LARGE SCALE GENOMIC DNA]</scope>
    <source>
        <strain evidence="1 2">THG-MD12</strain>
    </source>
</reference>
<keyword evidence="2" id="KW-1185">Reference proteome</keyword>
<comment type="caution">
    <text evidence="1">The sequence shown here is derived from an EMBL/GenBank/DDBJ whole genome shotgun (WGS) entry which is preliminary data.</text>
</comment>
<organism evidence="1 2">
    <name type="scientific">Pseudoclavibacter terrae</name>
    <dbReference type="NCBI Taxonomy" id="1530195"/>
    <lineage>
        <taxon>Bacteria</taxon>
        <taxon>Bacillati</taxon>
        <taxon>Actinomycetota</taxon>
        <taxon>Actinomycetes</taxon>
        <taxon>Micrococcales</taxon>
        <taxon>Microbacteriaceae</taxon>
        <taxon>Pseudoclavibacter</taxon>
    </lineage>
</organism>
<protein>
    <submittedName>
        <fullName evidence="1">Uncharacterized protein</fullName>
    </submittedName>
</protein>
<evidence type="ECO:0000313" key="2">
    <source>
        <dbReference type="Proteomes" id="UP000490386"/>
    </source>
</evidence>
<name>A0A7J5B5K0_9MICO</name>
<sequence length="91" mass="10130">MSEQYVVITETVSISAVGTKLGHSEPVGTEAEGLELLEQVARGVFPDLHTPHRPGRTFRVSETEYVDRREGKALPKKQTRITLTRVVATRD</sequence>
<dbReference type="AlphaFoldDB" id="A0A7J5B5K0"/>
<dbReference type="EMBL" id="WBJX01000001">
    <property type="protein sequence ID" value="KAB1639397.1"/>
    <property type="molecule type" value="Genomic_DNA"/>
</dbReference>
<evidence type="ECO:0000313" key="1">
    <source>
        <dbReference type="EMBL" id="KAB1639397.1"/>
    </source>
</evidence>
<proteinExistence type="predicted"/>
<dbReference type="RefSeq" id="WP_104312661.1">
    <property type="nucleotide sequence ID" value="NZ_WBJX01000001.1"/>
</dbReference>
<dbReference type="Proteomes" id="UP000490386">
    <property type="component" value="Unassembled WGS sequence"/>
</dbReference>
<dbReference type="OrthoDB" id="5116527at2"/>
<accession>A0A7J5B5K0</accession>